<keyword evidence="1" id="KW-0732">Signal</keyword>
<organism evidence="3 4">
    <name type="scientific">Mycolicibacterium austroafricanum</name>
    <name type="common">Mycobacterium austroafricanum</name>
    <dbReference type="NCBI Taxonomy" id="39687"/>
    <lineage>
        <taxon>Bacteria</taxon>
        <taxon>Bacillati</taxon>
        <taxon>Actinomycetota</taxon>
        <taxon>Actinomycetes</taxon>
        <taxon>Mycobacteriales</taxon>
        <taxon>Mycobacteriaceae</taxon>
        <taxon>Mycolicibacterium</taxon>
    </lineage>
</organism>
<evidence type="ECO:0000259" key="2">
    <source>
        <dbReference type="Pfam" id="PF05305"/>
    </source>
</evidence>
<evidence type="ECO:0000256" key="1">
    <source>
        <dbReference type="SAM" id="SignalP"/>
    </source>
</evidence>
<evidence type="ECO:0000313" key="4">
    <source>
        <dbReference type="Proteomes" id="UP001172687"/>
    </source>
</evidence>
<gene>
    <name evidence="3" type="ORF">QYF68_03500</name>
</gene>
<name>A0ABT8H8L7_MYCAO</name>
<dbReference type="Pfam" id="PF05305">
    <property type="entry name" value="DUF732"/>
    <property type="match status" value="1"/>
</dbReference>
<feature type="signal peptide" evidence="1">
    <location>
        <begin position="1"/>
        <end position="26"/>
    </location>
</feature>
<dbReference type="EMBL" id="JAUHTC010000018">
    <property type="protein sequence ID" value="MDN4516890.1"/>
    <property type="molecule type" value="Genomic_DNA"/>
</dbReference>
<reference evidence="3" key="1">
    <citation type="submission" date="2023-07" db="EMBL/GenBank/DDBJ databases">
        <title>Degradation of tert-butanol by M. austroafricanum TBA100.</title>
        <authorList>
            <person name="Helbich S."/>
            <person name="Vainshtein Y."/>
        </authorList>
    </citation>
    <scope>NUCLEOTIDE SEQUENCE</scope>
    <source>
        <strain evidence="3">TBA100</strain>
    </source>
</reference>
<proteinExistence type="predicted"/>
<keyword evidence="4" id="KW-1185">Reference proteome</keyword>
<dbReference type="Proteomes" id="UP001172687">
    <property type="component" value="Unassembled WGS sequence"/>
</dbReference>
<comment type="caution">
    <text evidence="3">The sequence shown here is derived from an EMBL/GenBank/DDBJ whole genome shotgun (WGS) entry which is preliminary data.</text>
</comment>
<accession>A0ABT8H8L7</accession>
<feature type="chain" id="PRO_5045490184" evidence="1">
    <location>
        <begin position="27"/>
        <end position="115"/>
    </location>
</feature>
<evidence type="ECO:0000313" key="3">
    <source>
        <dbReference type="EMBL" id="MDN4516890.1"/>
    </source>
</evidence>
<dbReference type="RefSeq" id="WP_011778605.1">
    <property type="nucleotide sequence ID" value="NZ_CP070380.1"/>
</dbReference>
<feature type="domain" description="DUF732" evidence="2">
    <location>
        <begin position="31"/>
        <end position="108"/>
    </location>
</feature>
<dbReference type="InterPro" id="IPR007969">
    <property type="entry name" value="DUF732"/>
</dbReference>
<protein>
    <submittedName>
        <fullName evidence="3">DUF732 domain-containing protein</fullName>
    </submittedName>
</protein>
<sequence length="115" mass="11970">MIRHRRTVAAATVAAGLALFSSVATAHAETQDEKFTNAVTTMGIPLGASDDAPTVGKRICEMLTTGLTGNPNPVPVVRGVVNTLAGNGLSREQAVGLTRLSAAVYCPQYGRYLGR</sequence>